<dbReference type="SUPFAM" id="SSF50891">
    <property type="entry name" value="Cyclophilin-like"/>
    <property type="match status" value="1"/>
</dbReference>
<evidence type="ECO:0000256" key="1">
    <source>
        <dbReference type="ARBA" id="ARBA00013194"/>
    </source>
</evidence>
<dbReference type="EMBL" id="QXDL01000045">
    <property type="protein sequence ID" value="RIH86503.1"/>
    <property type="molecule type" value="Genomic_DNA"/>
</dbReference>
<dbReference type="Gene3D" id="2.40.100.10">
    <property type="entry name" value="Cyclophilin-like"/>
    <property type="match status" value="1"/>
</dbReference>
<proteinExistence type="predicted"/>
<dbReference type="GO" id="GO:0003755">
    <property type="term" value="F:peptidyl-prolyl cis-trans isomerase activity"/>
    <property type="evidence" value="ECO:0007669"/>
    <property type="project" value="UniProtKB-KW"/>
</dbReference>
<feature type="compositionally biased region" description="Basic and acidic residues" evidence="4">
    <location>
        <begin position="81"/>
        <end position="97"/>
    </location>
</feature>
<sequence length="174" mass="19356">MEPVSPVVRFETALGSFRVELYPKQAPLTVGNFLRYVREGRYREASFYRTVRPDNQPDSPVEIEVIQGGLGMEPHPLRLPPVEHETTDRTGLTHRDGTISMGRLEPGTAASEFFFCIGDQPELDYGGRRNPDGQGFAAFGQAIEGLEVLRAIYRQPSVGQYLDPPVPILAVVLE</sequence>
<keyword evidence="7" id="KW-1185">Reference proteome</keyword>
<name>A0A399ESI6_9DEIN</name>
<organism evidence="6 7">
    <name type="scientific">Calidithermus terrae</name>
    <dbReference type="NCBI Taxonomy" id="1408545"/>
    <lineage>
        <taxon>Bacteria</taxon>
        <taxon>Thermotogati</taxon>
        <taxon>Deinococcota</taxon>
        <taxon>Deinococci</taxon>
        <taxon>Thermales</taxon>
        <taxon>Thermaceae</taxon>
        <taxon>Calidithermus</taxon>
    </lineage>
</organism>
<gene>
    <name evidence="6" type="ORF">Mterra_01420</name>
</gene>
<dbReference type="AlphaFoldDB" id="A0A399ESI6"/>
<evidence type="ECO:0000256" key="3">
    <source>
        <dbReference type="ARBA" id="ARBA00023235"/>
    </source>
</evidence>
<comment type="caution">
    <text evidence="6">The sequence shown here is derived from an EMBL/GenBank/DDBJ whole genome shotgun (WGS) entry which is preliminary data.</text>
</comment>
<evidence type="ECO:0000313" key="7">
    <source>
        <dbReference type="Proteomes" id="UP000265715"/>
    </source>
</evidence>
<dbReference type="EC" id="5.2.1.8" evidence="1"/>
<keyword evidence="3 6" id="KW-0413">Isomerase</keyword>
<evidence type="ECO:0000313" key="6">
    <source>
        <dbReference type="EMBL" id="RIH86503.1"/>
    </source>
</evidence>
<evidence type="ECO:0000259" key="5">
    <source>
        <dbReference type="PROSITE" id="PS50072"/>
    </source>
</evidence>
<evidence type="ECO:0000256" key="4">
    <source>
        <dbReference type="SAM" id="MobiDB-lite"/>
    </source>
</evidence>
<feature type="domain" description="PPIase cyclophilin-type" evidence="5">
    <location>
        <begin position="4"/>
        <end position="174"/>
    </location>
</feature>
<dbReference type="Proteomes" id="UP000265715">
    <property type="component" value="Unassembled WGS sequence"/>
</dbReference>
<dbReference type="OrthoDB" id="9807797at2"/>
<dbReference type="InterPro" id="IPR044665">
    <property type="entry name" value="E_coli_cyclophilin_A-like"/>
</dbReference>
<dbReference type="Pfam" id="PF00160">
    <property type="entry name" value="Pro_isomerase"/>
    <property type="match status" value="1"/>
</dbReference>
<dbReference type="PANTHER" id="PTHR43246">
    <property type="entry name" value="PEPTIDYL-PROLYL CIS-TRANS ISOMERASE CYP38, CHLOROPLASTIC"/>
    <property type="match status" value="1"/>
</dbReference>
<dbReference type="InterPro" id="IPR002130">
    <property type="entry name" value="Cyclophilin-type_PPIase_dom"/>
</dbReference>
<accession>A0A399ESI6</accession>
<dbReference type="PROSITE" id="PS50072">
    <property type="entry name" value="CSA_PPIASE_2"/>
    <property type="match status" value="1"/>
</dbReference>
<dbReference type="RefSeq" id="WP_119314564.1">
    <property type="nucleotide sequence ID" value="NZ_QXDL01000045.1"/>
</dbReference>
<evidence type="ECO:0000256" key="2">
    <source>
        <dbReference type="ARBA" id="ARBA00023110"/>
    </source>
</evidence>
<keyword evidence="2" id="KW-0697">Rotamase</keyword>
<reference evidence="6 7" key="1">
    <citation type="submission" date="2018-08" db="EMBL/GenBank/DDBJ databases">
        <title>Meiothermus terrae DSM 26712 genome sequencing project.</title>
        <authorList>
            <person name="Da Costa M.S."/>
            <person name="Albuquerque L."/>
            <person name="Raposo P."/>
            <person name="Froufe H.J.C."/>
            <person name="Barroso C.S."/>
            <person name="Egas C."/>
        </authorList>
    </citation>
    <scope>NUCLEOTIDE SEQUENCE [LARGE SCALE GENOMIC DNA]</scope>
    <source>
        <strain evidence="6 7">DSM 26712</strain>
    </source>
</reference>
<dbReference type="InterPro" id="IPR029000">
    <property type="entry name" value="Cyclophilin-like_dom_sf"/>
</dbReference>
<protein>
    <recommendedName>
        <fullName evidence="1">peptidylprolyl isomerase</fullName>
        <ecNumber evidence="1">5.2.1.8</ecNumber>
    </recommendedName>
</protein>
<feature type="region of interest" description="Disordered" evidence="4">
    <location>
        <begin position="74"/>
        <end position="101"/>
    </location>
</feature>